<name>A0ABQ9WF51_SAGOE</name>
<sequence>MYHLPGTQEVVAQLQNQILELQGELKELKTCNEQLHQKLILAETMEDGRPTPDKMLLNAQSPVGAAYQDSPGEQKGIKTTSVWRDKEMDSDQQTSYEIGQNSTPASLHMHASTDERLLCLQMVRGYSDICPPDDLAILPSCKENPEDVLSPTSVATCLSSKSQPSFKVSVMGTDQSESIDNSNETEYLKQKIHDLETELEGYQNFIFQLQKHSQCSEAIITVLCGTEGTQDGLSKPKGGSDEEEMTFSSLHQVRYVKHMKILHPLAPEMMDGRTPETLKRQLEEQEYELQKDQNLNMEILSEIHNLQNKFRDLSPSRYIPPLPSPHLSLLSPRIATRYNSLVQSQARELSFRRQQIKDGHGICVISRQHMNTMIKAFEELLQASDVDCCVAEGFQEQLNQCAELLEKLEKLYLGEKMDLFQNLLYEAFHNLEGAFASSPPSGDDDDNDGVEGETLRNGSSGSLSQTKGTHTVKFVREELKNRKSAGVEMNTHTQNELMERALASLQRVGRELSELMGGHLLSELLIEEDNLTYQHLLPESPEPSASHALSDYETSEKSFFSQDQKQDNEMEKTSVMVNSFSQDSVEDVMYQWLLSIYVTCSQLGVCDLDKPARKVAVKL</sequence>
<keyword evidence="4" id="KW-1185">Reference proteome</keyword>
<feature type="compositionally biased region" description="Polar residues" evidence="2">
    <location>
        <begin position="456"/>
        <end position="469"/>
    </location>
</feature>
<dbReference type="EMBL" id="JASSZA010000001">
    <property type="protein sequence ID" value="KAK2120236.1"/>
    <property type="molecule type" value="Genomic_DNA"/>
</dbReference>
<evidence type="ECO:0000313" key="4">
    <source>
        <dbReference type="Proteomes" id="UP001266305"/>
    </source>
</evidence>
<comment type="caution">
    <text evidence="3">The sequence shown here is derived from an EMBL/GenBank/DDBJ whole genome shotgun (WGS) entry which is preliminary data.</text>
</comment>
<keyword evidence="1" id="KW-0175">Coiled coil</keyword>
<feature type="region of interest" description="Disordered" evidence="2">
    <location>
        <begin position="538"/>
        <end position="567"/>
    </location>
</feature>
<evidence type="ECO:0000256" key="2">
    <source>
        <dbReference type="SAM" id="MobiDB-lite"/>
    </source>
</evidence>
<dbReference type="PANTHER" id="PTHR46930:SF1">
    <property type="entry name" value="CDK5 REGULATORY SUBUNIT-ASSOCIATED PROTEIN 2"/>
    <property type="match status" value="1"/>
</dbReference>
<evidence type="ECO:0000256" key="1">
    <source>
        <dbReference type="SAM" id="Coils"/>
    </source>
</evidence>
<gene>
    <name evidence="3" type="primary">CDK5RAP2_3</name>
    <name evidence="3" type="ORF">P7K49_001622</name>
</gene>
<proteinExistence type="predicted"/>
<accession>A0ABQ9WF51</accession>
<dbReference type="PANTHER" id="PTHR46930">
    <property type="entry name" value="CDK5 REGULATORY SUBUNIT-ASSOCIATED PROTEIN 2"/>
    <property type="match status" value="1"/>
</dbReference>
<organism evidence="3 4">
    <name type="scientific">Saguinus oedipus</name>
    <name type="common">Cotton-top tamarin</name>
    <name type="synonym">Oedipomidas oedipus</name>
    <dbReference type="NCBI Taxonomy" id="9490"/>
    <lineage>
        <taxon>Eukaryota</taxon>
        <taxon>Metazoa</taxon>
        <taxon>Chordata</taxon>
        <taxon>Craniata</taxon>
        <taxon>Vertebrata</taxon>
        <taxon>Euteleostomi</taxon>
        <taxon>Mammalia</taxon>
        <taxon>Eutheria</taxon>
        <taxon>Euarchontoglires</taxon>
        <taxon>Primates</taxon>
        <taxon>Haplorrhini</taxon>
        <taxon>Platyrrhini</taxon>
        <taxon>Cebidae</taxon>
        <taxon>Callitrichinae</taxon>
        <taxon>Saguinus</taxon>
    </lineage>
</organism>
<dbReference type="InterPro" id="IPR042791">
    <property type="entry name" value="CDK5RAP2"/>
</dbReference>
<feature type="region of interest" description="Disordered" evidence="2">
    <location>
        <begin position="436"/>
        <end position="470"/>
    </location>
</feature>
<dbReference type="Proteomes" id="UP001266305">
    <property type="component" value="Unassembled WGS sequence"/>
</dbReference>
<feature type="compositionally biased region" description="Acidic residues" evidence="2">
    <location>
        <begin position="442"/>
        <end position="451"/>
    </location>
</feature>
<reference evidence="3 4" key="1">
    <citation type="submission" date="2023-05" db="EMBL/GenBank/DDBJ databases">
        <title>B98-5 Cell Line De Novo Hybrid Assembly: An Optical Mapping Approach.</title>
        <authorList>
            <person name="Kananen K."/>
            <person name="Auerbach J.A."/>
            <person name="Kautto E."/>
            <person name="Blachly J.S."/>
        </authorList>
    </citation>
    <scope>NUCLEOTIDE SEQUENCE [LARGE SCALE GENOMIC DNA]</scope>
    <source>
        <strain evidence="3">B95-8</strain>
        <tissue evidence="3">Cell line</tissue>
    </source>
</reference>
<evidence type="ECO:0000313" key="3">
    <source>
        <dbReference type="EMBL" id="KAK2120236.1"/>
    </source>
</evidence>
<feature type="compositionally biased region" description="Polar residues" evidence="2">
    <location>
        <begin position="91"/>
        <end position="105"/>
    </location>
</feature>
<feature type="region of interest" description="Disordered" evidence="2">
    <location>
        <begin position="85"/>
        <end position="106"/>
    </location>
</feature>
<protein>
    <submittedName>
        <fullName evidence="3">CDK5 regulatory subunit associated protein 2</fullName>
    </submittedName>
</protein>
<feature type="coiled-coil region" evidence="1">
    <location>
        <begin position="11"/>
        <end position="38"/>
    </location>
</feature>